<dbReference type="SUPFAM" id="SSF48498">
    <property type="entry name" value="Tetracyclin repressor-like, C-terminal domain"/>
    <property type="match status" value="1"/>
</dbReference>
<accession>A0A927MU74</accession>
<proteinExistence type="predicted"/>
<organism evidence="2 3">
    <name type="scientific">Actinopolymorpha pittospori</name>
    <dbReference type="NCBI Taxonomy" id="648752"/>
    <lineage>
        <taxon>Bacteria</taxon>
        <taxon>Bacillati</taxon>
        <taxon>Actinomycetota</taxon>
        <taxon>Actinomycetes</taxon>
        <taxon>Propionibacteriales</taxon>
        <taxon>Actinopolymorphaceae</taxon>
        <taxon>Actinopolymorpha</taxon>
    </lineage>
</organism>
<feature type="domain" description="Transcriptional regulator SbtR-like C-terminal" evidence="1">
    <location>
        <begin position="16"/>
        <end position="109"/>
    </location>
</feature>
<keyword evidence="3" id="KW-1185">Reference proteome</keyword>
<dbReference type="Proteomes" id="UP000638648">
    <property type="component" value="Unassembled WGS sequence"/>
</dbReference>
<dbReference type="RefSeq" id="WP_238361377.1">
    <property type="nucleotide sequence ID" value="NZ_BAABJL010000064.1"/>
</dbReference>
<dbReference type="InterPro" id="IPR036271">
    <property type="entry name" value="Tet_transcr_reg_TetR-rel_C_sf"/>
</dbReference>
<dbReference type="EMBL" id="JADBEM010000001">
    <property type="protein sequence ID" value="MBE1603400.1"/>
    <property type="molecule type" value="Genomic_DNA"/>
</dbReference>
<evidence type="ECO:0000313" key="3">
    <source>
        <dbReference type="Proteomes" id="UP000638648"/>
    </source>
</evidence>
<protein>
    <recommendedName>
        <fullName evidence="1">Transcriptional regulator SbtR-like C-terminal domain-containing protein</fullName>
    </recommendedName>
</protein>
<dbReference type="AlphaFoldDB" id="A0A927MU74"/>
<dbReference type="Pfam" id="PF21597">
    <property type="entry name" value="TetR_C_43"/>
    <property type="match status" value="1"/>
</dbReference>
<gene>
    <name evidence="2" type="ORF">HEB94_000248</name>
</gene>
<evidence type="ECO:0000259" key="1">
    <source>
        <dbReference type="Pfam" id="PF21597"/>
    </source>
</evidence>
<reference evidence="2" key="1">
    <citation type="submission" date="2020-10" db="EMBL/GenBank/DDBJ databases">
        <title>Sequencing the genomes of 1000 actinobacteria strains.</title>
        <authorList>
            <person name="Klenk H.-P."/>
        </authorList>
    </citation>
    <scope>NUCLEOTIDE SEQUENCE</scope>
    <source>
        <strain evidence="2">DSM 45354</strain>
    </source>
</reference>
<comment type="caution">
    <text evidence="2">The sequence shown here is derived from an EMBL/GenBank/DDBJ whole genome shotgun (WGS) entry which is preliminary data.</text>
</comment>
<evidence type="ECO:0000313" key="2">
    <source>
        <dbReference type="EMBL" id="MBE1603400.1"/>
    </source>
</evidence>
<name>A0A927MU74_9ACTN</name>
<dbReference type="Gene3D" id="1.10.357.10">
    <property type="entry name" value="Tetracycline Repressor, domain 2"/>
    <property type="match status" value="1"/>
</dbReference>
<dbReference type="InterPro" id="IPR049445">
    <property type="entry name" value="TetR_SbtR-like_C"/>
</dbReference>
<sequence>MRSLTTAGRELLDHASPQEALIIWVRAAVEHTTDYRGLATSLLHGIDDEDSALHAGCQEVTAAGQGLLARAQESGLVRDDATALDLFTLVNALAWAGEQTSPRQGERLLRFAS</sequence>